<dbReference type="PANTHER" id="PTHR11365:SF10">
    <property type="entry name" value="HYDANTOINASE_OXOPROLINASE"/>
    <property type="match status" value="1"/>
</dbReference>
<sequence>MAVSSLYLGVDVGGTNTDAVVLSGDKVTGWAKTATTKDITSGITMAIMGALQDMKSQGHQGQISQVNIGTTHFLNAVIQRKNLAKVSVIRLCGPASTSLPPCIDIPSDLSKVICASTHLLQGGYEYDGREITSVDVQEVKSCIQLLKEQGIRNVVVCGIFSPVNPTQELKVASIFKEEYPDVSLTLSHTISQIGLLERESAAILNESLKPLCLQTISAFQTALQQLGLDCPFYLTQNNGTILSAKHVLEFPVRTFSSGPTNSMRGAAHLSGVKDAIVLDIGGTSTDVGCLNKGLPRLASTHVELGGVRTNFRMPDVLCIGLGGGSHVNMVQSNNGKKSVKVGPLSCGNNLTVQGMVFGEPVGEKVLTATDIAVAAGLVNLGDPSKVAHLDKQLIDSAVEEMHFMVESAIDKVKLKSMDQPIILVGGGSILVDERRQLQGVSTVIKPPHFEVANAVGAALSQVSGEKDVVVRMDKAVQDMLNENSTDDEIKKAKEIARQHAIDAAKKKAIQEAVNAGADESTIEITDFEEIPLTYLTGNAVRYKVQAIGSLKLTDQQCHSATVDVVVKQPEKDEAPQEVLQSQACDLFKVGNAPAPSEEASVTVEPLAAKDNASDDPHIDTVTGEWLLSERDIDCISIGATILGCGGGGNPYFLKLQTKRQIQDGKRIRVITPERINDNGIVSCIAYMGAPMITIEKLTCDSELVGSVLCMQNILKSGYSDGYIQDEDGINVKEIDGLRYIDDYHSDCTSVMKPDATNTLTALMSAEIGGLNSMAPLYVGSVLDIPVVDADGMGRAFPELQMFVPNICGLPMHPCCLSDEKGRRAVVLKANTAKDIEDYMRKVVVEMGCKGALSCCTFNKEDIMSHSVKYSISRAWRLGQAVIHAKSIKADPIQAILKCENGKLLINGKVLACVPDLITIIDTDTGECIPTDEVRYGLRVTVLVLPSAHVLRTPTALEVIGPQAFGYSEEVQYHPVCDSSAYDPIPPM</sequence>
<evidence type="ECO:0000259" key="1">
    <source>
        <dbReference type="Pfam" id="PF01968"/>
    </source>
</evidence>
<evidence type="ECO:0000313" key="6">
    <source>
        <dbReference type="RefSeq" id="XP_006811539.1"/>
    </source>
</evidence>
<evidence type="ECO:0000259" key="4">
    <source>
        <dbReference type="Pfam" id="PF20906"/>
    </source>
</evidence>
<dbReference type="InterPro" id="IPR045079">
    <property type="entry name" value="Oxoprolinase-like"/>
</dbReference>
<dbReference type="InterPro" id="IPR027479">
    <property type="entry name" value="S-Me-THD_N_sf"/>
</dbReference>
<proteinExistence type="predicted"/>
<evidence type="ECO:0000313" key="5">
    <source>
        <dbReference type="Proteomes" id="UP000694865"/>
    </source>
</evidence>
<dbReference type="RefSeq" id="XP_006811539.1">
    <property type="nucleotide sequence ID" value="XM_006811476.1"/>
</dbReference>
<organism evidence="5 6">
    <name type="scientific">Saccoglossus kowalevskii</name>
    <name type="common">Acorn worm</name>
    <dbReference type="NCBI Taxonomy" id="10224"/>
    <lineage>
        <taxon>Eukaryota</taxon>
        <taxon>Metazoa</taxon>
        <taxon>Hemichordata</taxon>
        <taxon>Enteropneusta</taxon>
        <taxon>Harrimaniidae</taxon>
        <taxon>Saccoglossus</taxon>
    </lineage>
</organism>
<feature type="domain" description="S-Me-THD N-terminal" evidence="3">
    <location>
        <begin position="631"/>
        <end position="725"/>
    </location>
</feature>
<dbReference type="InterPro" id="IPR008040">
    <property type="entry name" value="Hydant_A_N"/>
</dbReference>
<keyword evidence="5" id="KW-1185">Reference proteome</keyword>
<dbReference type="InterPro" id="IPR010318">
    <property type="entry name" value="S-Me-THD_N"/>
</dbReference>
<dbReference type="InterPro" id="IPR002821">
    <property type="entry name" value="Hydantoinase_A"/>
</dbReference>
<dbReference type="GeneID" id="100375797"/>
<name>A0ABM0LUU8_SACKO</name>
<dbReference type="Pfam" id="PF20906">
    <property type="entry name" value="S-Me-THD_C"/>
    <property type="match status" value="1"/>
</dbReference>
<dbReference type="Pfam" id="PF05378">
    <property type="entry name" value="Hydant_A_N"/>
    <property type="match status" value="1"/>
</dbReference>
<dbReference type="Pfam" id="PF06032">
    <property type="entry name" value="S-Me-THD_N"/>
    <property type="match status" value="2"/>
</dbReference>
<evidence type="ECO:0000259" key="2">
    <source>
        <dbReference type="Pfam" id="PF05378"/>
    </source>
</evidence>
<dbReference type="InterPro" id="IPR043129">
    <property type="entry name" value="ATPase_NBD"/>
</dbReference>
<gene>
    <name evidence="6" type="primary">LOC100375797</name>
</gene>
<feature type="domain" description="S-Me-THD-like C-terminal" evidence="4">
    <location>
        <begin position="899"/>
        <end position="975"/>
    </location>
</feature>
<feature type="domain" description="Hydantoinase A/oxoprolinase" evidence="1">
    <location>
        <begin position="198"/>
        <end position="379"/>
    </location>
</feature>
<dbReference type="Pfam" id="PF01968">
    <property type="entry name" value="Hydantoinase_A"/>
    <property type="match status" value="1"/>
</dbReference>
<dbReference type="PANTHER" id="PTHR11365">
    <property type="entry name" value="5-OXOPROLINASE RELATED"/>
    <property type="match status" value="1"/>
</dbReference>
<protein>
    <submittedName>
        <fullName evidence="6">Uncharacterized protein LOC100375797</fullName>
    </submittedName>
</protein>
<evidence type="ECO:0000259" key="3">
    <source>
        <dbReference type="Pfam" id="PF06032"/>
    </source>
</evidence>
<dbReference type="SUPFAM" id="SSF53067">
    <property type="entry name" value="Actin-like ATPase domain"/>
    <property type="match status" value="1"/>
</dbReference>
<dbReference type="InterPro" id="IPR048350">
    <property type="entry name" value="S-Me-THD-like_C"/>
</dbReference>
<dbReference type="Gene3D" id="3.40.1610.10">
    <property type="entry name" value="CV3147-like domain"/>
    <property type="match status" value="1"/>
</dbReference>
<feature type="domain" description="Hydantoinase/oxoprolinase N-terminal" evidence="2">
    <location>
        <begin position="8"/>
        <end position="178"/>
    </location>
</feature>
<dbReference type="Proteomes" id="UP000694865">
    <property type="component" value="Unplaced"/>
</dbReference>
<reference evidence="6" key="1">
    <citation type="submission" date="2025-08" db="UniProtKB">
        <authorList>
            <consortium name="RefSeq"/>
        </authorList>
    </citation>
    <scope>IDENTIFICATION</scope>
    <source>
        <tissue evidence="6">Testes</tissue>
    </source>
</reference>
<dbReference type="SUPFAM" id="SSF160991">
    <property type="entry name" value="CV3147-like"/>
    <property type="match status" value="1"/>
</dbReference>
<feature type="domain" description="S-Me-THD N-terminal" evidence="3">
    <location>
        <begin position="757"/>
        <end position="826"/>
    </location>
</feature>
<accession>A0ABM0LUU8</accession>